<dbReference type="OrthoDB" id="4097129at2759"/>
<dbReference type="Proteomes" id="UP000011777">
    <property type="component" value="Unassembled WGS sequence"/>
</dbReference>
<proteinExistence type="predicted"/>
<dbReference type="SUPFAM" id="SSF56219">
    <property type="entry name" value="DNase I-like"/>
    <property type="match status" value="1"/>
</dbReference>
<reference evidence="2 3" key="1">
    <citation type="submission" date="2013-02" db="EMBL/GenBank/DDBJ databases">
        <title>Genome sequence of Candida maltosa Xu316, a potential industrial strain for xylitol and ethanol production.</title>
        <authorList>
            <person name="Yu J."/>
            <person name="Wang Q."/>
            <person name="Geng X."/>
            <person name="Bao W."/>
            <person name="He P."/>
            <person name="Cai J."/>
        </authorList>
    </citation>
    <scope>NUCLEOTIDE SEQUENCE [LARGE SCALE GENOMIC DNA]</scope>
    <source>
        <strain evidence="3">Xu316</strain>
    </source>
</reference>
<gene>
    <name evidence="2" type="ORF">G210_1600</name>
</gene>
<dbReference type="HOGENOM" id="CLU_272569_0_0_1"/>
<evidence type="ECO:0000259" key="1">
    <source>
        <dbReference type="PROSITE" id="PS50878"/>
    </source>
</evidence>
<accession>M3HSY6</accession>
<dbReference type="InterPro" id="IPR036691">
    <property type="entry name" value="Endo/exonu/phosph_ase_sf"/>
</dbReference>
<dbReference type="SUPFAM" id="SSF56672">
    <property type="entry name" value="DNA/RNA polymerases"/>
    <property type="match status" value="1"/>
</dbReference>
<sequence>YKIRRNRRQQQISNPNSAYNPENWINLNIANTPEETSANIKSVAFAGDISNFYHFNIGGIFPPNFFRNVFEENEIIALSETDSSIIPLIKMTKPPNFEIIYTNLESRTILLVNTNKFEIIDTNIISKYLSTKDFNLKKDESDTSNDTKNQTRKGEGYNCFSRATDALLKFKATSTELLVLSLYAPATEVQYQKQLFDDLLLSFKGYLNHFETDVPSIVLLGDFNNNDFQETEKRKLEYIDRGQLSSMIALEDLKSELRLRDTYPIFSTDLIYTNCHGKSNRRIDRIYTNFPVDKLLQFQQKRDSTYFSTHHSIALTISLTNQNPEVVEIGYPRFIIPDAVISNPNYISVIKNNKNIVSWQTFLKECHKYSKLFSLPVNGIELEDDDDEFFVDSDAIFINYNKKKRKPIKYLESIYGPHTVTDTNSIIKLAISDLKQKFHKKSHDVDKKKIEEFLQNFGRELDSKLLRELDKPFDNNELKAALSLCSNQSSPGEDGVSFRLLKIMWKKIGDVVTNLANEMLETGTLPASLKDVVVVLVPKSKDPKNINDFRHIYVANSLLRLISVAMKVRLDSLLTSHFHDHHFGYIKKKGNQIAIRVVKFILEELQRDNEDREDDEGILSTDFKSAFESVNQEYIDAVMKSYNFSPKLSKFLQSFAKCECHLYINNRKSTKFRPRNCLIQGLPSSGIIFALIIEPIIHYLCYQMQGIGIVDNKTRIKTIIYADDLLLFFKNGSDLARVIKALEVIKDASGLAINPQKTQIIFRNKEVVDFPDPSVSSNNPQIKQLDEPFTHLGITYNGGDNIKKLIHKFKLQLQGLKFSNRSVDFKCHYINSRLFPMFYYQSTVGMINRSVRKEIMELAWSIFKGISMESLTTDKMNGGFGLVDIKKYNLKMKAMVIFGILIKADSWFCFVWRRKLQKLLIDVTIVKNNSNSKLANSYNWKQYLLKQIEDEDDNKIIRKAMIQSFGRGFQRDCLDAWFEVTESLKLPPGKCEELHPDYHDVFKSASPEEIQELEKTFSKFSVHITEPNISKKMKELLMENLPAEKKSENQVKTRLTKVFENICLAKKNHYHNVITYHRMVIGHNFKHDTKYSKCVVCHNKVDNSRYKGYFLHQFFQCSISDFIFKSYDISGVELTLESIINPELTFSQMVFIGYYLIKVISLHKERESEILPVDTEWVKKWLEEK</sequence>
<dbReference type="InterPro" id="IPR000477">
    <property type="entry name" value="RT_dom"/>
</dbReference>
<dbReference type="PANTHER" id="PTHR19446">
    <property type="entry name" value="REVERSE TRANSCRIPTASES"/>
    <property type="match status" value="1"/>
</dbReference>
<keyword evidence="3" id="KW-1185">Reference proteome</keyword>
<feature type="domain" description="Reverse transcriptase" evidence="1">
    <location>
        <begin position="518"/>
        <end position="796"/>
    </location>
</feature>
<dbReference type="OMA" id="CERTTNI"/>
<dbReference type="STRING" id="1245528.M3HSY6"/>
<protein>
    <submittedName>
        <fullName evidence="2">Polyprotein of L1-like non-LTR retrotransposon Zorro 1</fullName>
    </submittedName>
</protein>
<evidence type="ECO:0000313" key="3">
    <source>
        <dbReference type="Proteomes" id="UP000011777"/>
    </source>
</evidence>
<dbReference type="InterPro" id="IPR043502">
    <property type="entry name" value="DNA/RNA_pol_sf"/>
</dbReference>
<dbReference type="PROSITE" id="PS50878">
    <property type="entry name" value="RT_POL"/>
    <property type="match status" value="1"/>
</dbReference>
<dbReference type="AlphaFoldDB" id="M3HSY6"/>
<organism evidence="2 3">
    <name type="scientific">Candida maltosa (strain Xu316)</name>
    <name type="common">Yeast</name>
    <dbReference type="NCBI Taxonomy" id="1245528"/>
    <lineage>
        <taxon>Eukaryota</taxon>
        <taxon>Fungi</taxon>
        <taxon>Dikarya</taxon>
        <taxon>Ascomycota</taxon>
        <taxon>Saccharomycotina</taxon>
        <taxon>Pichiomycetes</taxon>
        <taxon>Debaryomycetaceae</taxon>
        <taxon>Candida/Lodderomyces clade</taxon>
        <taxon>Candida</taxon>
    </lineage>
</organism>
<name>M3HSY6_CANMX</name>
<dbReference type="Pfam" id="PF00078">
    <property type="entry name" value="RVT_1"/>
    <property type="match status" value="1"/>
</dbReference>
<feature type="non-terminal residue" evidence="2">
    <location>
        <position position="1"/>
    </location>
</feature>
<comment type="caution">
    <text evidence="2">The sequence shown here is derived from an EMBL/GenBank/DDBJ whole genome shotgun (WGS) entry which is preliminary data.</text>
</comment>
<dbReference type="eggNOG" id="KOG1075">
    <property type="taxonomic scope" value="Eukaryota"/>
</dbReference>
<evidence type="ECO:0000313" key="2">
    <source>
        <dbReference type="EMBL" id="EMG50692.1"/>
    </source>
</evidence>
<dbReference type="EMBL" id="AOGT01000150">
    <property type="protein sequence ID" value="EMG50692.1"/>
    <property type="molecule type" value="Genomic_DNA"/>
</dbReference>
<dbReference type="CDD" id="cd01650">
    <property type="entry name" value="RT_nLTR_like"/>
    <property type="match status" value="1"/>
</dbReference>